<dbReference type="Proteomes" id="UP000037020">
    <property type="component" value="Unassembled WGS sequence"/>
</dbReference>
<reference evidence="2 3" key="1">
    <citation type="submission" date="2015-07" db="EMBL/GenBank/DDBJ databases">
        <authorList>
            <person name="Ju K.-S."/>
            <person name="Doroghazi J.R."/>
            <person name="Metcalf W.W."/>
        </authorList>
    </citation>
    <scope>NUCLEOTIDE SEQUENCE [LARGE SCALE GENOMIC DNA]</scope>
    <source>
        <strain evidence="2 3">NRRL B-3589</strain>
    </source>
</reference>
<comment type="caution">
    <text evidence="2">The sequence shown here is derived from an EMBL/GenBank/DDBJ whole genome shotgun (WGS) entry which is preliminary data.</text>
</comment>
<dbReference type="Pfam" id="PF13601">
    <property type="entry name" value="HTH_34"/>
    <property type="match status" value="1"/>
</dbReference>
<evidence type="ECO:0000313" key="3">
    <source>
        <dbReference type="Proteomes" id="UP000037020"/>
    </source>
</evidence>
<dbReference type="EMBL" id="LGUT01000428">
    <property type="protein sequence ID" value="KOG91057.1"/>
    <property type="molecule type" value="Genomic_DNA"/>
</dbReference>
<dbReference type="InterPro" id="IPR036388">
    <property type="entry name" value="WH-like_DNA-bd_sf"/>
</dbReference>
<keyword evidence="3" id="KW-1185">Reference proteome</keyword>
<name>A0ABR5JCJ4_9ACTN</name>
<organism evidence="2 3">
    <name type="scientific">Streptomyces varsoviensis</name>
    <dbReference type="NCBI Taxonomy" id="67373"/>
    <lineage>
        <taxon>Bacteria</taxon>
        <taxon>Bacillati</taxon>
        <taxon>Actinomycetota</taxon>
        <taxon>Actinomycetes</taxon>
        <taxon>Kitasatosporales</taxon>
        <taxon>Streptomycetaceae</taxon>
        <taxon>Streptomyces</taxon>
    </lineage>
</organism>
<dbReference type="PANTHER" id="PTHR37318:SF1">
    <property type="entry name" value="BSL7504 PROTEIN"/>
    <property type="match status" value="1"/>
</dbReference>
<dbReference type="InterPro" id="IPR036390">
    <property type="entry name" value="WH_DNA-bd_sf"/>
</dbReference>
<feature type="non-terminal residue" evidence="2">
    <location>
        <position position="108"/>
    </location>
</feature>
<sequence length="108" mass="11480">MSAEPPRPPAAALDEAFHNTTRLAIAVFLSACSEAEFAMVRDHCRVSDAALSKAASTLEAAAYAETRQGYVDKRPRTWLSLTPTGQLALTQHVTALQNIVAAARAASL</sequence>
<gene>
    <name evidence="2" type="ORF">ADK38_05290</name>
</gene>
<dbReference type="SUPFAM" id="SSF46785">
    <property type="entry name" value="Winged helix' DNA-binding domain"/>
    <property type="match status" value="1"/>
</dbReference>
<evidence type="ECO:0000259" key="1">
    <source>
        <dbReference type="Pfam" id="PF13601"/>
    </source>
</evidence>
<evidence type="ECO:0000313" key="2">
    <source>
        <dbReference type="EMBL" id="KOG91057.1"/>
    </source>
</evidence>
<protein>
    <submittedName>
        <fullName evidence="2">MarR family transcriptional regulator</fullName>
    </submittedName>
</protein>
<dbReference type="PANTHER" id="PTHR37318">
    <property type="entry name" value="BSL7504 PROTEIN"/>
    <property type="match status" value="1"/>
</dbReference>
<feature type="domain" description="Winged helix DNA-binding" evidence="1">
    <location>
        <begin position="22"/>
        <end position="100"/>
    </location>
</feature>
<dbReference type="Gene3D" id="1.10.10.10">
    <property type="entry name" value="Winged helix-like DNA-binding domain superfamily/Winged helix DNA-binding domain"/>
    <property type="match status" value="1"/>
</dbReference>
<proteinExistence type="predicted"/>
<dbReference type="InterPro" id="IPR027395">
    <property type="entry name" value="WH_DNA-bd_dom"/>
</dbReference>
<accession>A0ABR5JCJ4</accession>